<evidence type="ECO:0000256" key="2">
    <source>
        <dbReference type="SAM" id="SignalP"/>
    </source>
</evidence>
<evidence type="ECO:0000313" key="4">
    <source>
        <dbReference type="EMBL" id="KAK7449640.1"/>
    </source>
</evidence>
<dbReference type="Pfam" id="PF00144">
    <property type="entry name" value="Beta-lactamase"/>
    <property type="match status" value="1"/>
</dbReference>
<feature type="chain" id="PRO_5047167678" description="Beta-lactamase-related domain-containing protein" evidence="2">
    <location>
        <begin position="21"/>
        <end position="610"/>
    </location>
</feature>
<evidence type="ECO:0000259" key="3">
    <source>
        <dbReference type="Pfam" id="PF00144"/>
    </source>
</evidence>
<dbReference type="Gene3D" id="3.40.710.10">
    <property type="entry name" value="DD-peptidase/beta-lactamase superfamily"/>
    <property type="match status" value="1"/>
</dbReference>
<accession>A0ABR1J7G7</accession>
<dbReference type="PANTHER" id="PTHR46825">
    <property type="entry name" value="D-ALANYL-D-ALANINE-CARBOXYPEPTIDASE/ENDOPEPTIDASE AMPH"/>
    <property type="match status" value="1"/>
</dbReference>
<keyword evidence="2" id="KW-0732">Signal</keyword>
<keyword evidence="5" id="KW-1185">Reference proteome</keyword>
<dbReference type="EMBL" id="JBANRG010000035">
    <property type="protein sequence ID" value="KAK7449640.1"/>
    <property type="molecule type" value="Genomic_DNA"/>
</dbReference>
<dbReference type="SUPFAM" id="SSF56601">
    <property type="entry name" value="beta-lactamase/transpeptidase-like"/>
    <property type="match status" value="1"/>
</dbReference>
<dbReference type="PANTHER" id="PTHR46825:SF15">
    <property type="entry name" value="BETA-LACTAMASE-RELATED DOMAIN-CONTAINING PROTEIN"/>
    <property type="match status" value="1"/>
</dbReference>
<gene>
    <name evidence="4" type="ORF">VKT23_013115</name>
</gene>
<organism evidence="4 5">
    <name type="scientific">Marasmiellus scandens</name>
    <dbReference type="NCBI Taxonomy" id="2682957"/>
    <lineage>
        <taxon>Eukaryota</taxon>
        <taxon>Fungi</taxon>
        <taxon>Dikarya</taxon>
        <taxon>Basidiomycota</taxon>
        <taxon>Agaricomycotina</taxon>
        <taxon>Agaricomycetes</taxon>
        <taxon>Agaricomycetidae</taxon>
        <taxon>Agaricales</taxon>
        <taxon>Marasmiineae</taxon>
        <taxon>Omphalotaceae</taxon>
        <taxon>Marasmiellus</taxon>
    </lineage>
</organism>
<evidence type="ECO:0000313" key="5">
    <source>
        <dbReference type="Proteomes" id="UP001498398"/>
    </source>
</evidence>
<protein>
    <recommendedName>
        <fullName evidence="3">Beta-lactamase-related domain-containing protein</fullName>
    </recommendedName>
</protein>
<comment type="similarity">
    <text evidence="1">Belongs to the peptidase S12 family.</text>
</comment>
<proteinExistence type="inferred from homology"/>
<sequence>MYFKLQPTLVLLAGLDIVCAQQVPFYAATQSSGKKQVQNVLTPGFDHFVEQTLHDLNSPGGVGVAVVQMNEDGTWNIETKGYGTAKGDGSKVTEDTYFAIGSNSKLFDVFAVGLLVHNESLSPRISWDTKIASILPEWGLQDSIAASESTIIDLMSHRTGLPRHDLMYEFDVSMADLLSRSKHLRPSTGFREQWQYNNIMYTVLSYLPKTLIPSLPSYARYVKDNIFVPLGLNQTTFDSYTAEKSGNLAQGLARDHVNKTENLFGKGTTRILPHWNPSTEEGNMISGAGGILMTPRNAATWLQTLLLLGKNPEANEIIIPSEVVQKAATGVSVVSGSSNWPEMSPVVYGGGQAIYSYRGHAVVEHTGGTPGFLTLILRLPSDNVGIAVFTNDNSYGALIMEILNFHIMDQVLRLEAIDWSTRLKSLISASYNQSLSSLVPRPSNPINPSVSFSSIAGIYNNPAYGSLELCLVSGSLKDRHMSDSCRILLKEVPLRLPDTVNASVPTLLARWDKLWVTHLKLEHFERNLFNASILSSMPIPNSTAENPKNSQTYWVSPWVYDIEATTAEIAVDGNEVSGIGIVGIWGAGQGIGRPRGDNVEQRAEVWFAKG</sequence>
<name>A0ABR1J7G7_9AGAR</name>
<comment type="caution">
    <text evidence="4">The sequence shown here is derived from an EMBL/GenBank/DDBJ whole genome shotgun (WGS) entry which is preliminary data.</text>
</comment>
<dbReference type="InterPro" id="IPR012338">
    <property type="entry name" value="Beta-lactam/transpept-like"/>
</dbReference>
<reference evidence="4 5" key="1">
    <citation type="submission" date="2024-01" db="EMBL/GenBank/DDBJ databases">
        <title>A draft genome for the cacao thread blight pathogen Marasmiellus scandens.</title>
        <authorList>
            <person name="Baruah I.K."/>
            <person name="Leung J."/>
            <person name="Bukari Y."/>
            <person name="Amoako-Attah I."/>
            <person name="Meinhardt L.W."/>
            <person name="Bailey B.A."/>
            <person name="Cohen S.P."/>
        </authorList>
    </citation>
    <scope>NUCLEOTIDE SEQUENCE [LARGE SCALE GENOMIC DNA]</scope>
    <source>
        <strain evidence="4 5">GH-19</strain>
    </source>
</reference>
<feature type="signal peptide" evidence="2">
    <location>
        <begin position="1"/>
        <end position="20"/>
    </location>
</feature>
<dbReference type="Proteomes" id="UP001498398">
    <property type="component" value="Unassembled WGS sequence"/>
</dbReference>
<evidence type="ECO:0000256" key="1">
    <source>
        <dbReference type="ARBA" id="ARBA00038215"/>
    </source>
</evidence>
<dbReference type="InterPro" id="IPR001466">
    <property type="entry name" value="Beta-lactam-related"/>
</dbReference>
<dbReference type="InterPro" id="IPR050491">
    <property type="entry name" value="AmpC-like"/>
</dbReference>
<feature type="domain" description="Beta-lactamase-related" evidence="3">
    <location>
        <begin position="61"/>
        <end position="394"/>
    </location>
</feature>